<dbReference type="RefSeq" id="WP_181268144.1">
    <property type="nucleotide sequence ID" value="NZ_BAAAGB010000001.1"/>
</dbReference>
<dbReference type="SUPFAM" id="SSF53187">
    <property type="entry name" value="Zn-dependent exopeptidases"/>
    <property type="match status" value="1"/>
</dbReference>
<dbReference type="Proteomes" id="UP000589292">
    <property type="component" value="Unassembled WGS sequence"/>
</dbReference>
<dbReference type="EMBL" id="VDES01000003">
    <property type="protein sequence ID" value="MBA1375650.1"/>
    <property type="molecule type" value="Genomic_DNA"/>
</dbReference>
<dbReference type="Pfam" id="PF05013">
    <property type="entry name" value="FGase"/>
    <property type="match status" value="1"/>
</dbReference>
<proteinExistence type="predicted"/>
<dbReference type="AlphaFoldDB" id="A0A7V8U9Q2"/>
<name>A0A7V8U9Q2_9SPHN</name>
<reference evidence="1 2" key="1">
    <citation type="journal article" date="1994" name="Int. J. Syst. Bacteriol.">
        <title>Phylogenetic positions of novel aerobic, bacteriochlorophyll a-containing bacteria and description of Roseococcus thiosulfatophilus gen. nov., sp. nov., Erythromicrobium ramosum gen. nov., sp. nov., and Erythrobacter litoralis sp. nov.</title>
        <authorList>
            <person name="Yurkov V."/>
            <person name="Stackebrandt E."/>
            <person name="Holmes A."/>
            <person name="Fuerst J.A."/>
            <person name="Hugenholtz P."/>
            <person name="Golecki J."/>
            <person name="Gad'on N."/>
            <person name="Gorlenko V.M."/>
            <person name="Kompantseva E.I."/>
            <person name="Drews G."/>
        </authorList>
    </citation>
    <scope>NUCLEOTIDE SEQUENCE [LARGE SCALE GENOMIC DNA]</scope>
    <source>
        <strain evidence="1 2">KR-99</strain>
    </source>
</reference>
<evidence type="ECO:0000313" key="2">
    <source>
        <dbReference type="Proteomes" id="UP000589292"/>
    </source>
</evidence>
<protein>
    <submittedName>
        <fullName evidence="1">N-formylglutamate amidohydrolase</fullName>
    </submittedName>
</protein>
<evidence type="ECO:0000313" key="1">
    <source>
        <dbReference type="EMBL" id="MBA1375650.1"/>
    </source>
</evidence>
<dbReference type="Gene3D" id="3.40.630.40">
    <property type="entry name" value="Zn-dependent exopeptidases"/>
    <property type="match status" value="1"/>
</dbReference>
<keyword evidence="1" id="KW-0378">Hydrolase</keyword>
<gene>
    <name evidence="1" type="ORF">FG486_14985</name>
</gene>
<comment type="caution">
    <text evidence="1">The sequence shown here is derived from an EMBL/GenBank/DDBJ whole genome shotgun (WGS) entry which is preliminary data.</text>
</comment>
<dbReference type="InterPro" id="IPR011227">
    <property type="entry name" value="UCP029730"/>
</dbReference>
<sequence length="244" mass="26270">MNGFQPYEIIAPRLGSAGENIVIIADHASNHVPDGIDLGVAPDVMMQHVAIDIGVADVTRVLCETIGCGAVLARVSRLVIDFNREENAPGLIPLTSDGIAVPGNAGADPEARLAAYYRPYHDAVTETLADMRNPFILSLHSFTPQLATRPNEARPWDIGILYNRDDRAARIAIPLLAKAGLHVGDQLPYAGTLLNATMNRHAEEPGRPYLGVEMRQDHVSHPQGAVRMAEILAPVVLACRNSLA</sequence>
<dbReference type="GO" id="GO:0016787">
    <property type="term" value="F:hydrolase activity"/>
    <property type="evidence" value="ECO:0007669"/>
    <property type="project" value="UniProtKB-KW"/>
</dbReference>
<accession>A0A7V8U9Q2</accession>
<keyword evidence="2" id="KW-1185">Reference proteome</keyword>
<dbReference type="PIRSF" id="PIRSF029730">
    <property type="entry name" value="UCP029730"/>
    <property type="match status" value="1"/>
</dbReference>
<organism evidence="1 2">
    <name type="scientific">Sphingomonas ursincola</name>
    <dbReference type="NCBI Taxonomy" id="56361"/>
    <lineage>
        <taxon>Bacteria</taxon>
        <taxon>Pseudomonadati</taxon>
        <taxon>Pseudomonadota</taxon>
        <taxon>Alphaproteobacteria</taxon>
        <taxon>Sphingomonadales</taxon>
        <taxon>Sphingomonadaceae</taxon>
        <taxon>Sphingomonas</taxon>
    </lineage>
</organism>
<dbReference type="InterPro" id="IPR007709">
    <property type="entry name" value="N-FG_amidohydro"/>
</dbReference>